<dbReference type="PIRSF" id="PIRSF036684">
    <property type="entry name" value="ME_PTA"/>
    <property type="match status" value="1"/>
</dbReference>
<gene>
    <name evidence="10" type="ORF">O4H49_19490</name>
</gene>
<evidence type="ECO:0000256" key="7">
    <source>
        <dbReference type="ARBA" id="ARBA00023268"/>
    </source>
</evidence>
<proteinExistence type="inferred from homology"/>
<protein>
    <submittedName>
        <fullName evidence="10">NADP-dependent malic enzyme</fullName>
    </submittedName>
</protein>
<dbReference type="InterPro" id="IPR045213">
    <property type="entry name" value="Malic_NAD-bd_bact_type"/>
</dbReference>
<comment type="caution">
    <text evidence="10">The sequence shown here is derived from an EMBL/GenBank/DDBJ whole genome shotgun (WGS) entry which is preliminary data.</text>
</comment>
<dbReference type="PROSITE" id="PS00331">
    <property type="entry name" value="MALIC_ENZYMES"/>
    <property type="match status" value="1"/>
</dbReference>
<organism evidence="10 11">
    <name type="scientific">Kiloniella laminariae</name>
    <dbReference type="NCBI Taxonomy" id="454162"/>
    <lineage>
        <taxon>Bacteria</taxon>
        <taxon>Pseudomonadati</taxon>
        <taxon>Pseudomonadota</taxon>
        <taxon>Alphaproteobacteria</taxon>
        <taxon>Rhodospirillales</taxon>
        <taxon>Kiloniellaceae</taxon>
        <taxon>Kiloniella</taxon>
    </lineage>
</organism>
<evidence type="ECO:0000256" key="6">
    <source>
        <dbReference type="ARBA" id="ARBA00023002"/>
    </source>
</evidence>
<evidence type="ECO:0000259" key="8">
    <source>
        <dbReference type="SMART" id="SM00919"/>
    </source>
</evidence>
<dbReference type="Gene3D" id="3.40.50.10380">
    <property type="entry name" value="Malic enzyme, N-terminal domain"/>
    <property type="match status" value="1"/>
</dbReference>
<dbReference type="InterPro" id="IPR042112">
    <property type="entry name" value="P_AcTrfase_dom2"/>
</dbReference>
<feature type="domain" description="Malic enzyme NAD-binding" evidence="8">
    <location>
        <begin position="163"/>
        <end position="400"/>
    </location>
</feature>
<dbReference type="SMART" id="SM00919">
    <property type="entry name" value="Malic_M"/>
    <property type="match status" value="1"/>
</dbReference>
<dbReference type="Pfam" id="PF01515">
    <property type="entry name" value="PTA_PTB"/>
    <property type="match status" value="1"/>
</dbReference>
<evidence type="ECO:0000256" key="1">
    <source>
        <dbReference type="ARBA" id="ARBA00001936"/>
    </source>
</evidence>
<evidence type="ECO:0000256" key="4">
    <source>
        <dbReference type="ARBA" id="ARBA00008756"/>
    </source>
</evidence>
<keyword evidence="6" id="KW-0560">Oxidoreductase</keyword>
<dbReference type="InterPro" id="IPR036291">
    <property type="entry name" value="NAD(P)-bd_dom_sf"/>
</dbReference>
<evidence type="ECO:0000313" key="10">
    <source>
        <dbReference type="EMBL" id="MCZ4282976.1"/>
    </source>
</evidence>
<dbReference type="Gene3D" id="3.40.50.10950">
    <property type="match status" value="1"/>
</dbReference>
<dbReference type="InterPro" id="IPR046346">
    <property type="entry name" value="Aminoacid_DH-like_N_sf"/>
</dbReference>
<comment type="similarity">
    <text evidence="3">In the N-terminal section; belongs to the malic enzymes family.</text>
</comment>
<dbReference type="InterPro" id="IPR012301">
    <property type="entry name" value="Malic_N_dom"/>
</dbReference>
<dbReference type="Gene3D" id="3.40.50.720">
    <property type="entry name" value="NAD(P)-binding Rossmann-like Domain"/>
    <property type="match status" value="1"/>
</dbReference>
<keyword evidence="7" id="KW-0511">Multifunctional enzyme</keyword>
<keyword evidence="11" id="KW-1185">Reference proteome</keyword>
<dbReference type="Gene3D" id="3.40.50.10750">
    <property type="entry name" value="Isocitrate/Isopropylmalate dehydrogenase-like"/>
    <property type="match status" value="1"/>
</dbReference>
<evidence type="ECO:0000313" key="11">
    <source>
        <dbReference type="Proteomes" id="UP001069802"/>
    </source>
</evidence>
<dbReference type="PANTHER" id="PTHR43237:SF4">
    <property type="entry name" value="NADP-DEPENDENT MALIC ENZYME"/>
    <property type="match status" value="1"/>
</dbReference>
<dbReference type="SUPFAM" id="SSF51735">
    <property type="entry name" value="NAD(P)-binding Rossmann-fold domains"/>
    <property type="match status" value="1"/>
</dbReference>
<comment type="cofactor">
    <cofactor evidence="1">
        <name>Mn(2+)</name>
        <dbReference type="ChEBI" id="CHEBI:29035"/>
    </cofactor>
</comment>
<comment type="similarity">
    <text evidence="4">In the C-terminal section; belongs to the phosphate acetyltransferase and butyryltransferase family.</text>
</comment>
<comment type="cofactor">
    <cofactor evidence="2">
        <name>Mg(2+)</name>
        <dbReference type="ChEBI" id="CHEBI:18420"/>
    </cofactor>
</comment>
<dbReference type="SMART" id="SM01274">
    <property type="entry name" value="malic"/>
    <property type="match status" value="1"/>
</dbReference>
<reference evidence="10" key="1">
    <citation type="submission" date="2022-12" db="EMBL/GenBank/DDBJ databases">
        <title>Bacterial isolates from different developmental stages of Nematostella vectensis.</title>
        <authorList>
            <person name="Fraune S."/>
        </authorList>
    </citation>
    <scope>NUCLEOTIDE SEQUENCE</scope>
    <source>
        <strain evidence="10">G21630-S1</strain>
    </source>
</reference>
<keyword evidence="5" id="KW-0479">Metal-binding</keyword>
<dbReference type="SUPFAM" id="SSF53659">
    <property type="entry name" value="Isocitrate/Isopropylmalate dehydrogenase-like"/>
    <property type="match status" value="1"/>
</dbReference>
<evidence type="ECO:0000256" key="3">
    <source>
        <dbReference type="ARBA" id="ARBA00007686"/>
    </source>
</evidence>
<dbReference type="InterPro" id="IPR051674">
    <property type="entry name" value="Malate_Decarboxylase"/>
</dbReference>
<evidence type="ECO:0000256" key="2">
    <source>
        <dbReference type="ARBA" id="ARBA00001946"/>
    </source>
</evidence>
<evidence type="ECO:0000259" key="9">
    <source>
        <dbReference type="SMART" id="SM01274"/>
    </source>
</evidence>
<dbReference type="Pfam" id="PF00390">
    <property type="entry name" value="malic"/>
    <property type="match status" value="1"/>
</dbReference>
<dbReference type="InterPro" id="IPR042113">
    <property type="entry name" value="P_AcTrfase_dom1"/>
</dbReference>
<dbReference type="PANTHER" id="PTHR43237">
    <property type="entry name" value="NADP-DEPENDENT MALIC ENZYME"/>
    <property type="match status" value="1"/>
</dbReference>
<evidence type="ECO:0000256" key="5">
    <source>
        <dbReference type="ARBA" id="ARBA00022723"/>
    </source>
</evidence>
<dbReference type="Proteomes" id="UP001069802">
    <property type="component" value="Unassembled WGS sequence"/>
</dbReference>
<name>A0ABT4LRM0_9PROT</name>
<dbReference type="CDD" id="cd05311">
    <property type="entry name" value="NAD_bind_2_malic_enz"/>
    <property type="match status" value="1"/>
</dbReference>
<dbReference type="RefSeq" id="WP_269425118.1">
    <property type="nucleotide sequence ID" value="NZ_JAPWGY010000014.1"/>
</dbReference>
<dbReference type="InterPro" id="IPR015884">
    <property type="entry name" value="Malic_enzyme_CS"/>
</dbReference>
<dbReference type="EMBL" id="JAPWGY010000014">
    <property type="protein sequence ID" value="MCZ4282976.1"/>
    <property type="molecule type" value="Genomic_DNA"/>
</dbReference>
<sequence>MTQDLRDAALFYHRYPTPGKLEISATKPLGNQRDLALAYSPGVAAACEVIVEDPAEASTVTARGNLVGVITNGTAVLGLGAIGPLAAKPVMEGKAVLFKKFAGIDVFDIEIDEKDPDRLISVIAALEPTFGGINLEDIKAPECFIVEDALRKKMKIPVFHDDQHGTAIIVAAAIYNALRLVNKDMKQVKVVASGAGAAALACLNLLVSLGFDRKNIWVTDIEGVVYKGREKLMDPWKSVFAQETEARTLADVIDGADIFLGLSAPGVLKPDYVRSMAANPIIMALANPTPEIMPEEVKAIRDDAIMATGRSDYPNQVNNVLCFPYIFRGALDVGATAINEEMKVACVKAIADLAMEEQDEIVIKAMGGEAKNFGPEYIIPSPFDPRLISIIAPAVAKAAMETGVATRPLEDLDAYREKLSRFVYRSGLVMKPIFERAKNDPKRVIYAEGEDERVLRAVQVALDEKLAVPIVVGRPDVVQMRLDRVGIKLTVGKDFEIINPNDDPRFNDYWTTYHQRMERKGISPENAKVIVRTRNTVIAALAVYLGDADAMICGVTGSYHRHLNHIRGVIGLQEGVSDLSSLNLLLMQRGTYFMADTYVTENPTSEQIAETTILAAKHVSRFGIEPRVALLSHSNFGSSNSESACKVRKALSLIAERAPGLEVDGEMHADAALDVELRQRVFPNSNLTGPANLLIFPTLDAANIAFNLLKTVEDGLPVGPILVGTAQPAHILTASVTGRGVVNMTAIAVVDAQNRERRKVK</sequence>
<dbReference type="InterPro" id="IPR002505">
    <property type="entry name" value="PTA_PTB"/>
</dbReference>
<dbReference type="NCBIfam" id="NF009501">
    <property type="entry name" value="PRK12861.1"/>
    <property type="match status" value="1"/>
</dbReference>
<dbReference type="InterPro" id="IPR012188">
    <property type="entry name" value="ME_PTA"/>
</dbReference>
<feature type="domain" description="Malic enzyme N-terminal" evidence="9">
    <location>
        <begin position="18"/>
        <end position="151"/>
    </location>
</feature>
<dbReference type="SUPFAM" id="SSF53223">
    <property type="entry name" value="Aminoacid dehydrogenase-like, N-terminal domain"/>
    <property type="match status" value="1"/>
</dbReference>
<dbReference type="InterPro" id="IPR012302">
    <property type="entry name" value="Malic_NAD-bd"/>
</dbReference>
<dbReference type="Pfam" id="PF03949">
    <property type="entry name" value="Malic_M"/>
    <property type="match status" value="1"/>
</dbReference>
<accession>A0ABT4LRM0</accession>
<dbReference type="InterPro" id="IPR037062">
    <property type="entry name" value="Malic_N_dom_sf"/>
</dbReference>